<proteinExistence type="predicted"/>
<dbReference type="SUPFAM" id="SSF53474">
    <property type="entry name" value="alpha/beta-Hydrolases"/>
    <property type="match status" value="1"/>
</dbReference>
<dbReference type="InterPro" id="IPR029058">
    <property type="entry name" value="AB_hydrolase_fold"/>
</dbReference>
<protein>
    <recommendedName>
        <fullName evidence="1">Dienelactone hydrolase domain-containing protein</fullName>
    </recommendedName>
</protein>
<name>A0A8H5ZK78_COCSA</name>
<dbReference type="Pfam" id="PF01738">
    <property type="entry name" value="DLH"/>
    <property type="match status" value="1"/>
</dbReference>
<dbReference type="InterPro" id="IPR002925">
    <property type="entry name" value="Dienelactn_hydro"/>
</dbReference>
<dbReference type="PANTHER" id="PTHR17630:SF44">
    <property type="entry name" value="PROTEIN AIM2"/>
    <property type="match status" value="1"/>
</dbReference>
<dbReference type="OMA" id="CRYLKAG"/>
<comment type="caution">
    <text evidence="2">The sequence shown here is derived from an EMBL/GenBank/DDBJ whole genome shotgun (WGS) entry which is preliminary data.</text>
</comment>
<evidence type="ECO:0000259" key="1">
    <source>
        <dbReference type="Pfam" id="PF01738"/>
    </source>
</evidence>
<dbReference type="Proteomes" id="UP000624244">
    <property type="component" value="Unassembled WGS sequence"/>
</dbReference>
<sequence>MASNPMGKCCIVGVKHQGTPKGNVKQIGNIRTYFTYPEDGSTQNAILIMTDALGMDFLNAQLIADQFAANGYLVVIPDVFNGTHIRFPIPSSFSLQEWVDNTMPRPPTVDPIYEAVINHLRNELGVRRLGGVGYCFGGKYVCRWLKPGGLDAGFIAHPSFVDADEVRGVSRPLSIAAAETDEVFPAEKRRQTEDILKETKVLYQVFLYSHVEHGFATKADLENDRTRFAKEQAFFQAVFWMDEYVKRGRD</sequence>
<dbReference type="GO" id="GO:0016787">
    <property type="term" value="F:hydrolase activity"/>
    <property type="evidence" value="ECO:0007669"/>
    <property type="project" value="InterPro"/>
</dbReference>
<reference evidence="2" key="1">
    <citation type="submission" date="2019-11" db="EMBL/GenBank/DDBJ databases">
        <title>Bipolaris sorokiniana Genome sequencing.</title>
        <authorList>
            <person name="Wang H."/>
        </authorList>
    </citation>
    <scope>NUCLEOTIDE SEQUENCE</scope>
</reference>
<dbReference type="PANTHER" id="PTHR17630">
    <property type="entry name" value="DIENELACTONE HYDROLASE"/>
    <property type="match status" value="1"/>
</dbReference>
<organism evidence="2 3">
    <name type="scientific">Cochliobolus sativus</name>
    <name type="common">Common root rot and spot blotch fungus</name>
    <name type="synonym">Bipolaris sorokiniana</name>
    <dbReference type="NCBI Taxonomy" id="45130"/>
    <lineage>
        <taxon>Eukaryota</taxon>
        <taxon>Fungi</taxon>
        <taxon>Dikarya</taxon>
        <taxon>Ascomycota</taxon>
        <taxon>Pezizomycotina</taxon>
        <taxon>Dothideomycetes</taxon>
        <taxon>Pleosporomycetidae</taxon>
        <taxon>Pleosporales</taxon>
        <taxon>Pleosporineae</taxon>
        <taxon>Pleosporaceae</taxon>
        <taxon>Bipolaris</taxon>
    </lineage>
</organism>
<dbReference type="EMBL" id="WNKQ01000009">
    <property type="protein sequence ID" value="KAF5849283.1"/>
    <property type="molecule type" value="Genomic_DNA"/>
</dbReference>
<dbReference type="Gene3D" id="3.40.50.1820">
    <property type="entry name" value="alpha/beta hydrolase"/>
    <property type="match status" value="1"/>
</dbReference>
<dbReference type="AlphaFoldDB" id="A0A8H5ZK78"/>
<accession>A0A8H5ZK78</accession>
<evidence type="ECO:0000313" key="2">
    <source>
        <dbReference type="EMBL" id="KAF5849283.1"/>
    </source>
</evidence>
<gene>
    <name evidence="2" type="ORF">GGP41_006213</name>
</gene>
<evidence type="ECO:0000313" key="3">
    <source>
        <dbReference type="Proteomes" id="UP000624244"/>
    </source>
</evidence>
<feature type="domain" description="Dienelactone hydrolase" evidence="1">
    <location>
        <begin position="30"/>
        <end position="244"/>
    </location>
</feature>